<sequence>MILSICPNCKQKRRIVTSTSSEGSSLFLVSLLILHLFSTSFTSKHPKPPQNRAPHNLQPAEPKLGPAHGLCVVLRVPGADGWWLRLASGKKWVPETWNGREACVKCSPSASDALESLRHIRFARANSGVLERNARLVCAQIAKQSATAAK</sequence>
<proteinExistence type="predicted"/>
<evidence type="ECO:0000313" key="2">
    <source>
        <dbReference type="Proteomes" id="UP001642484"/>
    </source>
</evidence>
<reference evidence="1 2" key="1">
    <citation type="submission" date="2024-02" db="EMBL/GenBank/DDBJ databases">
        <authorList>
            <person name="Chen Y."/>
            <person name="Shah S."/>
            <person name="Dougan E. K."/>
            <person name="Thang M."/>
            <person name="Chan C."/>
        </authorList>
    </citation>
    <scope>NUCLEOTIDE SEQUENCE [LARGE SCALE GENOMIC DNA]</scope>
</reference>
<evidence type="ECO:0000313" key="1">
    <source>
        <dbReference type="EMBL" id="CAK9104370.1"/>
    </source>
</evidence>
<dbReference type="EMBL" id="CAXAMN010026606">
    <property type="protein sequence ID" value="CAK9104370.1"/>
    <property type="molecule type" value="Genomic_DNA"/>
</dbReference>
<accession>A0ABP0RUN0</accession>
<protein>
    <submittedName>
        <fullName evidence="1">Uncharacterized protein</fullName>
    </submittedName>
</protein>
<keyword evidence="2" id="KW-1185">Reference proteome</keyword>
<dbReference type="Proteomes" id="UP001642484">
    <property type="component" value="Unassembled WGS sequence"/>
</dbReference>
<gene>
    <name evidence="1" type="ORF">CCMP2556_LOCUS48938</name>
</gene>
<organism evidence="1 2">
    <name type="scientific">Durusdinium trenchii</name>
    <dbReference type="NCBI Taxonomy" id="1381693"/>
    <lineage>
        <taxon>Eukaryota</taxon>
        <taxon>Sar</taxon>
        <taxon>Alveolata</taxon>
        <taxon>Dinophyceae</taxon>
        <taxon>Suessiales</taxon>
        <taxon>Symbiodiniaceae</taxon>
        <taxon>Durusdinium</taxon>
    </lineage>
</organism>
<comment type="caution">
    <text evidence="1">The sequence shown here is derived from an EMBL/GenBank/DDBJ whole genome shotgun (WGS) entry which is preliminary data.</text>
</comment>
<name>A0ABP0RUN0_9DINO</name>